<feature type="compositionally biased region" description="Basic residues" evidence="1">
    <location>
        <begin position="426"/>
        <end position="442"/>
    </location>
</feature>
<dbReference type="InterPro" id="IPR029069">
    <property type="entry name" value="HotDog_dom_sf"/>
</dbReference>
<feature type="region of interest" description="Disordered" evidence="1">
    <location>
        <begin position="77"/>
        <end position="193"/>
    </location>
</feature>
<accession>A0A1V6PGP9</accession>
<feature type="compositionally biased region" description="Polar residues" evidence="1">
    <location>
        <begin position="160"/>
        <end position="173"/>
    </location>
</feature>
<dbReference type="PANTHER" id="PTHR47260">
    <property type="entry name" value="UPF0644 PROTEIN PB2B4.06"/>
    <property type="match status" value="1"/>
</dbReference>
<dbReference type="EMBL" id="MDYN01000136">
    <property type="protein sequence ID" value="OQD76230.1"/>
    <property type="molecule type" value="Genomic_DNA"/>
</dbReference>
<dbReference type="Proteomes" id="UP000191672">
    <property type="component" value="Unassembled WGS sequence"/>
</dbReference>
<proteinExistence type="predicted"/>
<reference evidence="3" key="1">
    <citation type="journal article" date="2017" name="Nat. Microbiol.">
        <title>Global analysis of biosynthetic gene clusters reveals vast potential of secondary metabolite production in Penicillium species.</title>
        <authorList>
            <person name="Nielsen J.C."/>
            <person name="Grijseels S."/>
            <person name="Prigent S."/>
            <person name="Ji B."/>
            <person name="Dainat J."/>
            <person name="Nielsen K.F."/>
            <person name="Frisvad J.C."/>
            <person name="Workman M."/>
            <person name="Nielsen J."/>
        </authorList>
    </citation>
    <scope>NUCLEOTIDE SEQUENCE [LARGE SCALE GENOMIC DNA]</scope>
    <source>
        <strain evidence="3">IBT 31811</strain>
    </source>
</reference>
<gene>
    <name evidence="2" type="ORF">PENANT_c136G03200</name>
</gene>
<dbReference type="InterPro" id="IPR052061">
    <property type="entry name" value="PTE-AB_protein"/>
</dbReference>
<feature type="compositionally biased region" description="Polar residues" evidence="1">
    <location>
        <begin position="129"/>
        <end position="147"/>
    </location>
</feature>
<evidence type="ECO:0000313" key="2">
    <source>
        <dbReference type="EMBL" id="OQD76230.1"/>
    </source>
</evidence>
<dbReference type="PANTHER" id="PTHR47260:SF6">
    <property type="entry name" value="THIOESTERASE DOMAIN-CONTAINING PROTEIN"/>
    <property type="match status" value="1"/>
</dbReference>
<feature type="compositionally biased region" description="Basic and acidic residues" evidence="1">
    <location>
        <begin position="26"/>
        <end position="36"/>
    </location>
</feature>
<feature type="region of interest" description="Disordered" evidence="1">
    <location>
        <begin position="1"/>
        <end position="36"/>
    </location>
</feature>
<organism evidence="2 3">
    <name type="scientific">Penicillium antarcticum</name>
    <dbReference type="NCBI Taxonomy" id="416450"/>
    <lineage>
        <taxon>Eukaryota</taxon>
        <taxon>Fungi</taxon>
        <taxon>Dikarya</taxon>
        <taxon>Ascomycota</taxon>
        <taxon>Pezizomycotina</taxon>
        <taxon>Eurotiomycetes</taxon>
        <taxon>Eurotiomycetidae</taxon>
        <taxon>Eurotiales</taxon>
        <taxon>Aspergillaceae</taxon>
        <taxon>Penicillium</taxon>
    </lineage>
</organism>
<evidence type="ECO:0000256" key="1">
    <source>
        <dbReference type="SAM" id="MobiDB-lite"/>
    </source>
</evidence>
<name>A0A1V6PGP9_9EURO</name>
<feature type="compositionally biased region" description="Basic and acidic residues" evidence="1">
    <location>
        <begin position="393"/>
        <end position="406"/>
    </location>
</feature>
<comment type="caution">
    <text evidence="2">The sequence shown here is derived from an EMBL/GenBank/DDBJ whole genome shotgun (WGS) entry which is preliminary data.</text>
</comment>
<feature type="compositionally biased region" description="Basic and acidic residues" evidence="1">
    <location>
        <begin position="104"/>
        <end position="119"/>
    </location>
</feature>
<evidence type="ECO:0008006" key="4">
    <source>
        <dbReference type="Google" id="ProtNLM"/>
    </source>
</evidence>
<keyword evidence="3" id="KW-1185">Reference proteome</keyword>
<feature type="region of interest" description="Disordered" evidence="1">
    <location>
        <begin position="380"/>
        <end position="502"/>
    </location>
</feature>
<evidence type="ECO:0000313" key="3">
    <source>
        <dbReference type="Proteomes" id="UP000191672"/>
    </source>
</evidence>
<feature type="compositionally biased region" description="Acidic residues" evidence="1">
    <location>
        <begin position="445"/>
        <end position="474"/>
    </location>
</feature>
<dbReference type="CDD" id="cd03440">
    <property type="entry name" value="hot_dog"/>
    <property type="match status" value="1"/>
</dbReference>
<feature type="compositionally biased region" description="Polar residues" evidence="1">
    <location>
        <begin position="11"/>
        <end position="21"/>
    </location>
</feature>
<dbReference type="SUPFAM" id="SSF54637">
    <property type="entry name" value="Thioesterase/thiol ester dehydrase-isomerase"/>
    <property type="match status" value="1"/>
</dbReference>
<dbReference type="AlphaFoldDB" id="A0A1V6PGP9"/>
<protein>
    <recommendedName>
        <fullName evidence="4">Thioesterase domain-containing protein</fullName>
    </recommendedName>
</protein>
<dbReference type="Gene3D" id="3.10.129.10">
    <property type="entry name" value="Hotdog Thioesterase"/>
    <property type="match status" value="1"/>
</dbReference>
<sequence>MSSKKAAPRVPSSNTGGSLRSTPARVEAEQRRLAEKEEKQKLLAELLNQNAQGQISEKDKKTITKLQKHLGIQSFSEAVQTESGTGRPATNADTSAVGSAVPEVESHIDTTENASEHAEPATNGVVPGTRTTEPTVNSQTKPQYSESGTEDGDGHEQNPRTHSQGRQAPSSSPGAKEQVAKAKRKKATGTQSNIVEDMRKAGVEVVEEGFLTVGSNIWMVYGYGLPNAAKYEMKVLGYCDENKLKTLQWLSSTGNRISQLKNENGRRQYSYDNIESLDAATVLPYGRRKGKRGLHDNVTGSKKPRFRLTLVQVKWRNLLPEHKSLSKNGRTWEPRSDLLGMVREIYKAQLDREIFELCGTQDVRYESWLKDNQKSHLAILKRPPTPLPGKLEWISDRDDARKEAARTRSARQRPPGVRSSEDTQRRAKHQRNGPKNKRKRREGQKEDEDGDEDEDEDGDEEEEESEAEKSDEEEGRTSARKATTPKGSRVRIQNAEGVKPRAPEKKNFSYLSYLFSLLAPLGMTPDDLDKEENKDLREKWDGDWEKFKKNMENDDMYKHSLATIFSRTFRGYRFPAQPHQTTPLDLCSGAQDPTLHSINDSSDQMMRSLFQGYRPIFKPHYLGWEAESLLRLTPSQQMCYYDGKLFGGYIAFLMDRILADCCKRDKPAFTAYLNTSFIQSVQPSAPILLRAWPEKVEGRKVFLKGSIQIPGKAPHDWVDAIRTDALFIRPKP</sequence>